<evidence type="ECO:0000256" key="2">
    <source>
        <dbReference type="ARBA" id="ARBA00023125"/>
    </source>
</evidence>
<evidence type="ECO:0000256" key="1">
    <source>
        <dbReference type="ARBA" id="ARBA00023015"/>
    </source>
</evidence>
<organism evidence="4 5">
    <name type="scientific">Niallia circulans</name>
    <name type="common">Bacillus circulans</name>
    <dbReference type="NCBI Taxonomy" id="1397"/>
    <lineage>
        <taxon>Bacteria</taxon>
        <taxon>Bacillati</taxon>
        <taxon>Bacillota</taxon>
        <taxon>Bacilli</taxon>
        <taxon>Bacillales</taxon>
        <taxon>Bacillaceae</taxon>
        <taxon>Niallia</taxon>
    </lineage>
</organism>
<dbReference type="AlphaFoldDB" id="A0A268F5U7"/>
<dbReference type="PROSITE" id="PS50949">
    <property type="entry name" value="HTH_GNTR"/>
    <property type="match status" value="1"/>
</dbReference>
<dbReference type="InterPro" id="IPR011711">
    <property type="entry name" value="GntR_C"/>
</dbReference>
<sequence length="234" mass="27301">MGLNSIDKKNIVNSVYEQLKEHIINGTWQPGSKIPSETQLQKLFNVSRVSIRSAIQRLRDLGIVVTYQGKGTFVSDDINGKSINDFVPVMHLSEEEFFDMMVFRQTIEFKCLELAVQNATKEDIDNIEEILNDMFRYRDDYKKYSEIDFNFHLAIAKASNNIVFYRVMHSIRDFYYYYLEELNRVIGITLDSIEAHLQIFRAIQNRDAESAKTSLSKSMESNIEIIKKIKSSRK</sequence>
<dbReference type="InterPro" id="IPR000524">
    <property type="entry name" value="Tscrpt_reg_HTH_GntR"/>
</dbReference>
<dbReference type="GO" id="GO:0003700">
    <property type="term" value="F:DNA-binding transcription factor activity"/>
    <property type="evidence" value="ECO:0007669"/>
    <property type="project" value="InterPro"/>
</dbReference>
<dbReference type="InterPro" id="IPR008920">
    <property type="entry name" value="TF_FadR/GntR_C"/>
</dbReference>
<proteinExistence type="predicted"/>
<dbReference type="CDD" id="cd07377">
    <property type="entry name" value="WHTH_GntR"/>
    <property type="match status" value="1"/>
</dbReference>
<reference evidence="4 5" key="1">
    <citation type="submission" date="2017-07" db="EMBL/GenBank/DDBJ databases">
        <title>Isolation and whole genome analysis of endospore-forming bacteria from heroin.</title>
        <authorList>
            <person name="Kalinowski J."/>
            <person name="Ahrens B."/>
            <person name="Al-Dilaimi A."/>
            <person name="Winkler A."/>
            <person name="Wibberg D."/>
            <person name="Schleenbecker U."/>
            <person name="Ruckert C."/>
            <person name="Wolfel R."/>
            <person name="Grass G."/>
        </authorList>
    </citation>
    <scope>NUCLEOTIDE SEQUENCE [LARGE SCALE GENOMIC DNA]</scope>
    <source>
        <strain evidence="4 5">7521-2</strain>
    </source>
</reference>
<dbReference type="SMART" id="SM00895">
    <property type="entry name" value="FCD"/>
    <property type="match status" value="1"/>
</dbReference>
<gene>
    <name evidence="4" type="ORF">CHH57_23515</name>
</gene>
<dbReference type="Gene3D" id="1.10.10.10">
    <property type="entry name" value="Winged helix-like DNA-binding domain superfamily/Winged helix DNA-binding domain"/>
    <property type="match status" value="1"/>
</dbReference>
<keyword evidence="1" id="KW-0805">Transcription regulation</keyword>
<keyword evidence="3" id="KW-0804">Transcription</keyword>
<dbReference type="InterPro" id="IPR036390">
    <property type="entry name" value="WH_DNA-bd_sf"/>
</dbReference>
<dbReference type="Gene3D" id="1.20.120.530">
    <property type="entry name" value="GntR ligand-binding domain-like"/>
    <property type="match status" value="1"/>
</dbReference>
<evidence type="ECO:0000313" key="5">
    <source>
        <dbReference type="Proteomes" id="UP000216961"/>
    </source>
</evidence>
<keyword evidence="2" id="KW-0238">DNA-binding</keyword>
<dbReference type="KEGG" id="bcir:C2I06_08730"/>
<dbReference type="PANTHER" id="PTHR43537">
    <property type="entry name" value="TRANSCRIPTIONAL REGULATOR, GNTR FAMILY"/>
    <property type="match status" value="1"/>
</dbReference>
<dbReference type="EMBL" id="NPBQ01000144">
    <property type="protein sequence ID" value="PAD80719.1"/>
    <property type="molecule type" value="Genomic_DNA"/>
</dbReference>
<dbReference type="PANTHER" id="PTHR43537:SF5">
    <property type="entry name" value="UXU OPERON TRANSCRIPTIONAL REGULATOR"/>
    <property type="match status" value="1"/>
</dbReference>
<dbReference type="Proteomes" id="UP000216961">
    <property type="component" value="Unassembled WGS sequence"/>
</dbReference>
<dbReference type="SUPFAM" id="SSF48008">
    <property type="entry name" value="GntR ligand-binding domain-like"/>
    <property type="match status" value="1"/>
</dbReference>
<dbReference type="PRINTS" id="PR00035">
    <property type="entry name" value="HTHGNTR"/>
</dbReference>
<dbReference type="Pfam" id="PF07729">
    <property type="entry name" value="FCD"/>
    <property type="match status" value="1"/>
</dbReference>
<protein>
    <submittedName>
        <fullName evidence="4">GntR family transcriptional regulator</fullName>
    </submittedName>
</protein>
<dbReference type="SMART" id="SM00345">
    <property type="entry name" value="HTH_GNTR"/>
    <property type="match status" value="1"/>
</dbReference>
<name>A0A268F5U7_NIACI</name>
<evidence type="ECO:0000313" key="4">
    <source>
        <dbReference type="EMBL" id="PAD80719.1"/>
    </source>
</evidence>
<accession>A0A268F5U7</accession>
<dbReference type="Pfam" id="PF00392">
    <property type="entry name" value="GntR"/>
    <property type="match status" value="1"/>
</dbReference>
<evidence type="ECO:0000256" key="3">
    <source>
        <dbReference type="ARBA" id="ARBA00023163"/>
    </source>
</evidence>
<dbReference type="GO" id="GO:0003677">
    <property type="term" value="F:DNA binding"/>
    <property type="evidence" value="ECO:0007669"/>
    <property type="project" value="UniProtKB-KW"/>
</dbReference>
<dbReference type="InterPro" id="IPR036388">
    <property type="entry name" value="WH-like_DNA-bd_sf"/>
</dbReference>
<dbReference type="RefSeq" id="WP_095334201.1">
    <property type="nucleotide sequence ID" value="NZ_CP026031.1"/>
</dbReference>
<dbReference type="SUPFAM" id="SSF46785">
    <property type="entry name" value="Winged helix' DNA-binding domain"/>
    <property type="match status" value="1"/>
</dbReference>
<comment type="caution">
    <text evidence="4">The sequence shown here is derived from an EMBL/GenBank/DDBJ whole genome shotgun (WGS) entry which is preliminary data.</text>
</comment>